<evidence type="ECO:0000313" key="1">
    <source>
        <dbReference type="EMBL" id="BAL77038.1"/>
    </source>
</evidence>
<dbReference type="Proteomes" id="UP000007886">
    <property type="component" value="Chromosome"/>
</dbReference>
<reference evidence="1 2" key="1">
    <citation type="journal article" date="2012" name="Microbes Environ.">
        <title>Complete genome sequence of Bradyrhizobium sp. S23321: insights into symbiosis evolution in soil oligotrophs.</title>
        <authorList>
            <person name="Okubo T."/>
            <person name="Tsukui T."/>
            <person name="Maita H."/>
            <person name="Okamoto S."/>
            <person name="Oshima K."/>
            <person name="Fujisawa T."/>
            <person name="Saito A."/>
            <person name="Futamata H."/>
            <person name="Hattori R."/>
            <person name="Shimomura Y."/>
            <person name="Haruta S."/>
            <person name="Morimoto S."/>
            <person name="Wang Y."/>
            <person name="Sakai Y."/>
            <person name="Hattori M."/>
            <person name="Aizawa S."/>
            <person name="Nagashima K.V.P."/>
            <person name="Masuda S."/>
            <person name="Hattori T."/>
            <person name="Yamashita A."/>
            <person name="Bao Z."/>
            <person name="Hayatsu M."/>
            <person name="Kajiya-Kanegae H."/>
            <person name="Yoshinaga I."/>
            <person name="Sakamoto K."/>
            <person name="Toyota K."/>
            <person name="Nakao M."/>
            <person name="Kohara M."/>
            <person name="Anda M."/>
            <person name="Niwa R."/>
            <person name="Jung-Hwan P."/>
            <person name="Sameshima-Saito R."/>
            <person name="Tokuda S."/>
            <person name="Yamamoto S."/>
            <person name="Yamamoto S."/>
            <person name="Yokoyama T."/>
            <person name="Akutsu T."/>
            <person name="Nakamura Y."/>
            <person name="Nakahira-Yanaka Y."/>
            <person name="Takada Hoshino Y."/>
            <person name="Hirakawa H."/>
            <person name="Mitsui H."/>
            <person name="Terasawa K."/>
            <person name="Itakura M."/>
            <person name="Sato S."/>
            <person name="Ikeda-Ohtsubo W."/>
            <person name="Sakakura N."/>
            <person name="Kaminuma E."/>
            <person name="Minamisawa K."/>
        </authorList>
    </citation>
    <scope>NUCLEOTIDE SEQUENCE [LARGE SCALE GENOMIC DNA]</scope>
    <source>
        <strain evidence="1 2">S23321</strain>
    </source>
</reference>
<sequence length="134" mass="15469">MSILPDIEFTLEFPSDVTLVRMPPEVEDVILASARLRLHNRGLESVDADMPAGEVHHWKIHDAENKLVDEIHDMAIDQMAHLELRQGHHHPSDGPEVHGVRIHGKKFISEGRYKLTYRYWGAEESCWFQLKLAQ</sequence>
<dbReference type="AlphaFoldDB" id="A0AAI8MBH1"/>
<keyword evidence="2" id="KW-1185">Reference proteome</keyword>
<dbReference type="KEGG" id="brs:S23_38430"/>
<dbReference type="RefSeq" id="WP_015686325.1">
    <property type="nucleotide sequence ID" value="NC_017082.1"/>
</dbReference>
<dbReference type="EMBL" id="AP012279">
    <property type="protein sequence ID" value="BAL77038.1"/>
    <property type="molecule type" value="Genomic_DNA"/>
</dbReference>
<name>A0AAI8MBH1_9BRAD</name>
<proteinExistence type="predicted"/>
<protein>
    <submittedName>
        <fullName evidence="1">Uncharacterized protein</fullName>
    </submittedName>
</protein>
<organism evidence="1 2">
    <name type="scientific">Bradyrhizobium cosmicum</name>
    <dbReference type="NCBI Taxonomy" id="1404864"/>
    <lineage>
        <taxon>Bacteria</taxon>
        <taxon>Pseudomonadati</taxon>
        <taxon>Pseudomonadota</taxon>
        <taxon>Alphaproteobacteria</taxon>
        <taxon>Hyphomicrobiales</taxon>
        <taxon>Nitrobacteraceae</taxon>
        <taxon>Bradyrhizobium</taxon>
    </lineage>
</organism>
<accession>A0AAI8MBH1</accession>
<evidence type="ECO:0000313" key="2">
    <source>
        <dbReference type="Proteomes" id="UP000007886"/>
    </source>
</evidence>
<gene>
    <name evidence="1" type="ORF">S23_38430</name>
</gene>